<evidence type="ECO:0000256" key="2">
    <source>
        <dbReference type="ARBA" id="ARBA00022448"/>
    </source>
</evidence>
<protein>
    <recommendedName>
        <fullName evidence="9">TRAP transporter small permease protein</fullName>
    </recommendedName>
</protein>
<evidence type="ECO:0000256" key="1">
    <source>
        <dbReference type="ARBA" id="ARBA00004429"/>
    </source>
</evidence>
<dbReference type="RefSeq" id="WP_015063710.1">
    <property type="nucleotide sequence ID" value="NC_019382.1"/>
</dbReference>
<keyword evidence="3" id="KW-1003">Cell membrane</keyword>
<keyword evidence="5 9" id="KW-0812">Transmembrane</keyword>
<feature type="domain" description="Tripartite ATP-independent periplasmic transporters DctQ component" evidence="10">
    <location>
        <begin position="30"/>
        <end position="157"/>
    </location>
</feature>
<reference evidence="11 12" key="1">
    <citation type="journal article" date="2012" name="BMC Genomics">
        <title>Comparative genomics of the classical Bordetella subspecies: the evolution and exchange of virulence-associated diversity amongst closely related pathogens.</title>
        <authorList>
            <person name="Park J."/>
            <person name="Zhang Y."/>
            <person name="Buboltz A.M."/>
            <person name="Zhang X."/>
            <person name="Schuster S.C."/>
            <person name="Ahuja U."/>
            <person name="Liu M."/>
            <person name="Miller J.F."/>
            <person name="Sebaihia M."/>
            <person name="Bentley S.D."/>
            <person name="Parkhill J."/>
            <person name="Harvill E.T."/>
        </authorList>
    </citation>
    <scope>NUCLEOTIDE SEQUENCE [LARGE SCALE GENOMIC DNA]</scope>
    <source>
        <strain evidence="11 12">253</strain>
    </source>
</reference>
<feature type="transmembrane region" description="Helical" evidence="9">
    <location>
        <begin position="93"/>
        <end position="116"/>
    </location>
</feature>
<dbReference type="EMBL" id="HE965806">
    <property type="protein sequence ID" value="CCJ52221.1"/>
    <property type="molecule type" value="Genomic_DNA"/>
</dbReference>
<name>A0A0C6NZK7_BORBO</name>
<keyword evidence="2 9" id="KW-0813">Transport</keyword>
<dbReference type="GO" id="GO:0005886">
    <property type="term" value="C:plasma membrane"/>
    <property type="evidence" value="ECO:0007669"/>
    <property type="project" value="UniProtKB-SubCell"/>
</dbReference>
<dbReference type="InterPro" id="IPR007387">
    <property type="entry name" value="TRAP_DctQ"/>
</dbReference>
<dbReference type="HOGENOM" id="CLU_1544669_0_0_4"/>
<proteinExistence type="inferred from homology"/>
<comment type="subcellular location">
    <subcellularLocation>
        <location evidence="1 9">Cell inner membrane</location>
        <topology evidence="1 9">Multi-pass membrane protein</topology>
    </subcellularLocation>
</comment>
<evidence type="ECO:0000313" key="12">
    <source>
        <dbReference type="Proteomes" id="UP000007564"/>
    </source>
</evidence>
<evidence type="ECO:0000256" key="3">
    <source>
        <dbReference type="ARBA" id="ARBA00022475"/>
    </source>
</evidence>
<keyword evidence="4 9" id="KW-0997">Cell inner membrane</keyword>
<dbReference type="OrthoDB" id="8686040at2"/>
<dbReference type="Pfam" id="PF04290">
    <property type="entry name" value="DctQ"/>
    <property type="match status" value="1"/>
</dbReference>
<evidence type="ECO:0000256" key="7">
    <source>
        <dbReference type="ARBA" id="ARBA00023136"/>
    </source>
</evidence>
<keyword evidence="6 9" id="KW-1133">Transmembrane helix</keyword>
<dbReference type="KEGG" id="bbh:BN112_0303"/>
<feature type="transmembrane region" description="Helical" evidence="9">
    <location>
        <begin position="136"/>
        <end position="155"/>
    </location>
</feature>
<evidence type="ECO:0000256" key="6">
    <source>
        <dbReference type="ARBA" id="ARBA00022989"/>
    </source>
</evidence>
<feature type="transmembrane region" description="Helical" evidence="9">
    <location>
        <begin position="54"/>
        <end position="73"/>
    </location>
</feature>
<comment type="similarity">
    <text evidence="8 9">Belongs to the TRAP transporter small permease family.</text>
</comment>
<evidence type="ECO:0000256" key="5">
    <source>
        <dbReference type="ARBA" id="ARBA00022692"/>
    </source>
</evidence>
<dbReference type="GO" id="GO:0022857">
    <property type="term" value="F:transmembrane transporter activity"/>
    <property type="evidence" value="ECO:0007669"/>
    <property type="project" value="UniProtKB-UniRule"/>
</dbReference>
<evidence type="ECO:0000259" key="10">
    <source>
        <dbReference type="Pfam" id="PF04290"/>
    </source>
</evidence>
<accession>A0A0C6NZK7</accession>
<dbReference type="InterPro" id="IPR055348">
    <property type="entry name" value="DctQ"/>
</dbReference>
<comment type="subunit">
    <text evidence="9">The complex comprises the extracytoplasmic solute receptor protein and the two transmembrane proteins.</text>
</comment>
<feature type="transmembrane region" description="Helical" evidence="9">
    <location>
        <begin position="21"/>
        <end position="42"/>
    </location>
</feature>
<organism evidence="11 12">
    <name type="scientific">Bordetella bronchiseptica 253</name>
    <dbReference type="NCBI Taxonomy" id="568707"/>
    <lineage>
        <taxon>Bacteria</taxon>
        <taxon>Pseudomonadati</taxon>
        <taxon>Pseudomonadota</taxon>
        <taxon>Betaproteobacteria</taxon>
        <taxon>Burkholderiales</taxon>
        <taxon>Alcaligenaceae</taxon>
        <taxon>Bordetella</taxon>
    </lineage>
</organism>
<dbReference type="PANTHER" id="PTHR35011">
    <property type="entry name" value="2,3-DIKETO-L-GULONATE TRAP TRANSPORTER SMALL PERMEASE PROTEIN YIAM"/>
    <property type="match status" value="1"/>
</dbReference>
<comment type="function">
    <text evidence="9">Part of the tripartite ATP-independent periplasmic (TRAP) transport system.</text>
</comment>
<evidence type="ECO:0000313" key="11">
    <source>
        <dbReference type="EMBL" id="CCJ52221.1"/>
    </source>
</evidence>
<evidence type="ECO:0000256" key="8">
    <source>
        <dbReference type="ARBA" id="ARBA00038436"/>
    </source>
</evidence>
<keyword evidence="7 9" id="KW-0472">Membrane</keyword>
<gene>
    <name evidence="11" type="ORF">BN112_0303</name>
</gene>
<dbReference type="Proteomes" id="UP000007564">
    <property type="component" value="Chromosome"/>
</dbReference>
<evidence type="ECO:0000256" key="9">
    <source>
        <dbReference type="RuleBase" id="RU369079"/>
    </source>
</evidence>
<sequence>MKSLLDRLTRIGHGTNRAAVFIAQAALLLMMLLTVYSVIARYVLQQPSVHAVEISIYLLLLVTWLSVGWTHLLERHVSMEMLSIRVRGRGKRVLNVFRELVVLVFCGFLLHAGVQIAATALARNYRSTSLLAFPMWIAYGLIAVGALLLAIAAACKLNHPDGNAAIAPPSPEA</sequence>
<dbReference type="AlphaFoldDB" id="A0A0C6NZK7"/>
<evidence type="ECO:0000256" key="4">
    <source>
        <dbReference type="ARBA" id="ARBA00022519"/>
    </source>
</evidence>